<protein>
    <submittedName>
        <fullName evidence="1">Uncharacterized protein</fullName>
    </submittedName>
</protein>
<name>A0A426TSE7_9CHLR</name>
<proteinExistence type="predicted"/>
<dbReference type="EMBL" id="RSAS01000824">
    <property type="protein sequence ID" value="RRR66875.1"/>
    <property type="molecule type" value="Genomic_DNA"/>
</dbReference>
<organism evidence="1 2">
    <name type="scientific">Candidatus Viridilinea halotolerans</name>
    <dbReference type="NCBI Taxonomy" id="2491704"/>
    <lineage>
        <taxon>Bacteria</taxon>
        <taxon>Bacillati</taxon>
        <taxon>Chloroflexota</taxon>
        <taxon>Chloroflexia</taxon>
        <taxon>Chloroflexales</taxon>
        <taxon>Chloroflexineae</taxon>
        <taxon>Oscillochloridaceae</taxon>
        <taxon>Candidatus Viridilinea</taxon>
    </lineage>
</organism>
<accession>A0A426TSE7</accession>
<comment type="caution">
    <text evidence="1">The sequence shown here is derived from an EMBL/GenBank/DDBJ whole genome shotgun (WGS) entry which is preliminary data.</text>
</comment>
<dbReference type="Proteomes" id="UP000280307">
    <property type="component" value="Unassembled WGS sequence"/>
</dbReference>
<reference evidence="1 2" key="1">
    <citation type="submission" date="2018-12" db="EMBL/GenBank/DDBJ databases">
        <title>Genome Sequence of Candidatus Viridilinea halotolerans isolated from saline sulfide-rich spring.</title>
        <authorList>
            <person name="Grouzdev D.S."/>
            <person name="Burganskaya E.I."/>
            <person name="Krutkina M.S."/>
            <person name="Sukhacheva M.V."/>
            <person name="Gorlenko V.M."/>
        </authorList>
    </citation>
    <scope>NUCLEOTIDE SEQUENCE [LARGE SCALE GENOMIC DNA]</scope>
    <source>
        <strain evidence="1">Chok-6</strain>
    </source>
</reference>
<evidence type="ECO:0000313" key="2">
    <source>
        <dbReference type="Proteomes" id="UP000280307"/>
    </source>
</evidence>
<gene>
    <name evidence="1" type="ORF">EI684_19955</name>
</gene>
<dbReference type="AlphaFoldDB" id="A0A426TSE7"/>
<sequence>MILIGAFVLDERPVPHVGLRHPQNRERAQHARISNLVSDTPVVRPHHLIKALLVDAQIGVGHDEGAGAVFGNCAWLQLNLRTVKGGDEGFEVVVDGGHGNTPL</sequence>
<evidence type="ECO:0000313" key="1">
    <source>
        <dbReference type="EMBL" id="RRR66875.1"/>
    </source>
</evidence>